<organism evidence="1 2">
    <name type="scientific">Scophthalmus maximus</name>
    <name type="common">Turbot</name>
    <name type="synonym">Psetta maxima</name>
    <dbReference type="NCBI Taxonomy" id="52904"/>
    <lineage>
        <taxon>Eukaryota</taxon>
        <taxon>Metazoa</taxon>
        <taxon>Chordata</taxon>
        <taxon>Craniata</taxon>
        <taxon>Vertebrata</taxon>
        <taxon>Euteleostomi</taxon>
        <taxon>Actinopterygii</taxon>
        <taxon>Neopterygii</taxon>
        <taxon>Teleostei</taxon>
        <taxon>Neoteleostei</taxon>
        <taxon>Acanthomorphata</taxon>
        <taxon>Carangaria</taxon>
        <taxon>Pleuronectiformes</taxon>
        <taxon>Pleuronectoidei</taxon>
        <taxon>Scophthalmidae</taxon>
        <taxon>Scophthalmus</taxon>
    </lineage>
</organism>
<evidence type="ECO:0000313" key="1">
    <source>
        <dbReference type="Ensembl" id="ENSSMAP00000034781.2"/>
    </source>
</evidence>
<reference evidence="1" key="2">
    <citation type="submission" date="2025-08" db="UniProtKB">
        <authorList>
            <consortium name="Ensembl"/>
        </authorList>
    </citation>
    <scope>IDENTIFICATION</scope>
</reference>
<sequence>MVQTHLIQERALSLFYACAHLSRGKKRPQRKQQSPDCIFKNLLLLETSHFFHCILPQRRMFLWDNKGAICETLLQPQSGQKLVKIRWVNTTM</sequence>
<proteinExistence type="predicted"/>
<protein>
    <submittedName>
        <fullName evidence="1">Uncharacterized protein</fullName>
    </submittedName>
</protein>
<reference evidence="1" key="1">
    <citation type="submission" date="2023-05" db="EMBL/GenBank/DDBJ databases">
        <title>High-quality long-read genome of Scophthalmus maximus.</title>
        <authorList>
            <person name="Lien S."/>
            <person name="Martinez P."/>
        </authorList>
    </citation>
    <scope>NUCLEOTIDE SEQUENCE [LARGE SCALE GENOMIC DNA]</scope>
</reference>
<dbReference type="Proteomes" id="UP000694558">
    <property type="component" value="Chromosome 8"/>
</dbReference>
<dbReference type="Ensembl" id="ENSSMAT00000035225.2">
    <property type="protein sequence ID" value="ENSSMAP00000034781.2"/>
    <property type="gene ID" value="ENSSMAG00000021266.2"/>
</dbReference>
<dbReference type="AlphaFoldDB" id="A0A8D3BII3"/>
<accession>A0A8D3BII3</accession>
<name>A0A8D3BII3_SCOMX</name>
<evidence type="ECO:0000313" key="2">
    <source>
        <dbReference type="Proteomes" id="UP000694558"/>
    </source>
</evidence>